<evidence type="ECO:0000313" key="2">
    <source>
        <dbReference type="Proteomes" id="UP001064048"/>
    </source>
</evidence>
<accession>A0ACC0KN39</accession>
<evidence type="ECO:0000313" key="1">
    <source>
        <dbReference type="EMBL" id="KAI8437700.1"/>
    </source>
</evidence>
<keyword evidence="2" id="KW-1185">Reference proteome</keyword>
<proteinExistence type="predicted"/>
<organism evidence="1 2">
    <name type="scientific">Choristoneura fumiferana</name>
    <name type="common">Spruce budworm moth</name>
    <name type="synonym">Archips fumiferana</name>
    <dbReference type="NCBI Taxonomy" id="7141"/>
    <lineage>
        <taxon>Eukaryota</taxon>
        <taxon>Metazoa</taxon>
        <taxon>Ecdysozoa</taxon>
        <taxon>Arthropoda</taxon>
        <taxon>Hexapoda</taxon>
        <taxon>Insecta</taxon>
        <taxon>Pterygota</taxon>
        <taxon>Neoptera</taxon>
        <taxon>Endopterygota</taxon>
        <taxon>Lepidoptera</taxon>
        <taxon>Glossata</taxon>
        <taxon>Ditrysia</taxon>
        <taxon>Tortricoidea</taxon>
        <taxon>Tortricidae</taxon>
        <taxon>Tortricinae</taxon>
        <taxon>Choristoneura</taxon>
    </lineage>
</organism>
<gene>
    <name evidence="1" type="ORF">MSG28_011935</name>
</gene>
<name>A0ACC0KN39_CHOFU</name>
<comment type="caution">
    <text evidence="1">The sequence shown here is derived from an EMBL/GenBank/DDBJ whole genome shotgun (WGS) entry which is preliminary data.</text>
</comment>
<reference evidence="1 2" key="1">
    <citation type="journal article" date="2022" name="Genome Biol. Evol.">
        <title>The Spruce Budworm Genome: Reconstructing the Evolutionary History of Antifreeze Proteins.</title>
        <authorList>
            <person name="Beliveau C."/>
            <person name="Gagne P."/>
            <person name="Picq S."/>
            <person name="Vernygora O."/>
            <person name="Keeling C.I."/>
            <person name="Pinkney K."/>
            <person name="Doucet D."/>
            <person name="Wen F."/>
            <person name="Johnston J.S."/>
            <person name="Maaroufi H."/>
            <person name="Boyle B."/>
            <person name="Laroche J."/>
            <person name="Dewar K."/>
            <person name="Juretic N."/>
            <person name="Blackburn G."/>
            <person name="Nisole A."/>
            <person name="Brunet B."/>
            <person name="Brandao M."/>
            <person name="Lumley L."/>
            <person name="Duan J."/>
            <person name="Quan G."/>
            <person name="Lucarotti C.J."/>
            <person name="Roe A.D."/>
            <person name="Sperling F.A.H."/>
            <person name="Levesque R.C."/>
            <person name="Cusson M."/>
        </authorList>
    </citation>
    <scope>NUCLEOTIDE SEQUENCE [LARGE SCALE GENOMIC DNA]</scope>
    <source>
        <strain evidence="1">Glfc:IPQL:Cfum</strain>
    </source>
</reference>
<protein>
    <submittedName>
        <fullName evidence="1">Uncharacterized protein</fullName>
    </submittedName>
</protein>
<dbReference type="Proteomes" id="UP001064048">
    <property type="component" value="Chromosome 20"/>
</dbReference>
<dbReference type="EMBL" id="CM046120">
    <property type="protein sequence ID" value="KAI8437700.1"/>
    <property type="molecule type" value="Genomic_DNA"/>
</dbReference>
<sequence>MASHIAPKADNNRVTGWERKISRVASPNEDEALARLPVGHNRYEVALSDFTQKPVHECWVTCKRGRSFKKPTYGEGCDMDKAGPYG</sequence>